<dbReference type="Proteomes" id="UP001342826">
    <property type="component" value="Unassembled WGS sequence"/>
</dbReference>
<organism evidence="2 3">
    <name type="scientific">Metabacillus fastidiosus</name>
    <dbReference type="NCBI Taxonomy" id="1458"/>
    <lineage>
        <taxon>Bacteria</taxon>
        <taxon>Bacillati</taxon>
        <taxon>Bacillota</taxon>
        <taxon>Bacilli</taxon>
        <taxon>Bacillales</taxon>
        <taxon>Bacillaceae</taxon>
        <taxon>Metabacillus</taxon>
    </lineage>
</organism>
<dbReference type="InterPro" id="IPR025923">
    <property type="entry name" value="YodL-like_dom"/>
</dbReference>
<name>A0ABU6NWJ0_9BACI</name>
<proteinExistence type="predicted"/>
<evidence type="ECO:0000313" key="2">
    <source>
        <dbReference type="EMBL" id="MED4400181.1"/>
    </source>
</evidence>
<keyword evidence="3" id="KW-1185">Reference proteome</keyword>
<dbReference type="RefSeq" id="WP_328014771.1">
    <property type="nucleotide sequence ID" value="NZ_JARTFS010000001.1"/>
</dbReference>
<dbReference type="Pfam" id="PF14191">
    <property type="entry name" value="YodL"/>
    <property type="match status" value="1"/>
</dbReference>
<accession>A0ABU6NWJ0</accession>
<reference evidence="2 3" key="1">
    <citation type="submission" date="2023-03" db="EMBL/GenBank/DDBJ databases">
        <title>Bacillus Genome Sequencing.</title>
        <authorList>
            <person name="Dunlap C."/>
        </authorList>
    </citation>
    <scope>NUCLEOTIDE SEQUENCE [LARGE SCALE GENOMIC DNA]</scope>
    <source>
        <strain evidence="2 3">NRS-1717</strain>
    </source>
</reference>
<comment type="caution">
    <text evidence="2">The sequence shown here is derived from an EMBL/GenBank/DDBJ whole genome shotgun (WGS) entry which is preliminary data.</text>
</comment>
<dbReference type="EMBL" id="JARTFS010000001">
    <property type="protein sequence ID" value="MED4400181.1"/>
    <property type="molecule type" value="Genomic_DNA"/>
</dbReference>
<feature type="domain" description="YodL-like" evidence="1">
    <location>
        <begin position="27"/>
        <end position="88"/>
    </location>
</feature>
<sequence>MVSSILLLKKRVSVLNITVFQTPFFGEEKGYEKVYETTVKAFNHKDALEKIFRIFNVPDLIPDDYEARFISTGDILLIDEGRKGKTYYRLQPGNWEKVSGENVR</sequence>
<evidence type="ECO:0000259" key="1">
    <source>
        <dbReference type="Pfam" id="PF14191"/>
    </source>
</evidence>
<evidence type="ECO:0000313" key="3">
    <source>
        <dbReference type="Proteomes" id="UP001342826"/>
    </source>
</evidence>
<gene>
    <name evidence="2" type="ORF">P9271_02260</name>
</gene>
<protein>
    <submittedName>
        <fullName evidence="2">YodL domain-containing protein</fullName>
    </submittedName>
</protein>